<reference evidence="7" key="1">
    <citation type="submission" date="2013-10" db="EMBL/GenBank/DDBJ databases">
        <title>Genome sequencing of Onchocerca volvulus.</title>
        <authorList>
            <person name="Cotton J."/>
            <person name="Tsai J."/>
            <person name="Stanley E."/>
            <person name="Tracey A."/>
            <person name="Holroyd N."/>
            <person name="Lustigman S."/>
            <person name="Berriman M."/>
        </authorList>
    </citation>
    <scope>NUCLEOTIDE SEQUENCE</scope>
</reference>
<dbReference type="Gene3D" id="3.30.519.10">
    <property type="entry name" value="Guanine Nucleotide Dissociation Inhibitor, domain 2"/>
    <property type="match status" value="1"/>
</dbReference>
<dbReference type="Pfam" id="PF00996">
    <property type="entry name" value="GDI"/>
    <property type="match status" value="2"/>
</dbReference>
<evidence type="ECO:0000256" key="3">
    <source>
        <dbReference type="ARBA" id="ARBA00022468"/>
    </source>
</evidence>
<keyword evidence="3 5" id="KW-0343">GTPase activation</keyword>
<dbReference type="GO" id="GO:0007264">
    <property type="term" value="P:small GTPase-mediated signal transduction"/>
    <property type="evidence" value="ECO:0007669"/>
    <property type="project" value="UniProtKB-UniRule"/>
</dbReference>
<evidence type="ECO:0000256" key="5">
    <source>
        <dbReference type="PIRNR" id="PIRNR016550"/>
    </source>
</evidence>
<dbReference type="InterPro" id="IPR036188">
    <property type="entry name" value="FAD/NAD-bd_sf"/>
</dbReference>
<organism evidence="6 7">
    <name type="scientific">Onchocerca volvulus</name>
    <dbReference type="NCBI Taxonomy" id="6282"/>
    <lineage>
        <taxon>Eukaryota</taxon>
        <taxon>Metazoa</taxon>
        <taxon>Ecdysozoa</taxon>
        <taxon>Nematoda</taxon>
        <taxon>Chromadorea</taxon>
        <taxon>Rhabditida</taxon>
        <taxon>Spirurina</taxon>
        <taxon>Spiruromorpha</taxon>
        <taxon>Filarioidea</taxon>
        <taxon>Onchocercidae</taxon>
        <taxon>Onchocerca</taxon>
    </lineage>
</organism>
<dbReference type="GO" id="GO:0006886">
    <property type="term" value="P:intracellular protein transport"/>
    <property type="evidence" value="ECO:0007669"/>
    <property type="project" value="InterPro"/>
</dbReference>
<dbReference type="PANTHER" id="PTHR11787:SF4">
    <property type="entry name" value="CHM, RAB ESCORT PROTEIN 1"/>
    <property type="match status" value="1"/>
</dbReference>
<dbReference type="Proteomes" id="UP000024404">
    <property type="component" value="Unassembled WGS sequence"/>
</dbReference>
<protein>
    <recommendedName>
        <fullName evidence="5">Rab proteins geranylgeranyltransferase component A</fullName>
    </recommendedName>
</protein>
<dbReference type="GO" id="GO:0005829">
    <property type="term" value="C:cytosol"/>
    <property type="evidence" value="ECO:0007669"/>
    <property type="project" value="TreeGrafter"/>
</dbReference>
<dbReference type="AlphaFoldDB" id="A0A8R1Y412"/>
<comment type="similarity">
    <text evidence="2 5">Belongs to the Rab GDI family.</text>
</comment>
<dbReference type="EnsemblMetazoa" id="OVOC8218.1">
    <property type="protein sequence ID" value="OVOC8218.1"/>
    <property type="gene ID" value="WBGene00245027"/>
</dbReference>
<accession>A0A8R1Y412</accession>
<dbReference type="InterPro" id="IPR001738">
    <property type="entry name" value="Rab_escort"/>
</dbReference>
<dbReference type="PRINTS" id="PR00891">
    <property type="entry name" value="RABGDIREP"/>
</dbReference>
<dbReference type="OMA" id="EHYVLHA"/>
<dbReference type="EMBL" id="CMVM020000247">
    <property type="status" value="NOT_ANNOTATED_CDS"/>
    <property type="molecule type" value="Genomic_DNA"/>
</dbReference>
<dbReference type="PANTHER" id="PTHR11787">
    <property type="entry name" value="RAB GDP-DISSOCIATION INHIBITOR"/>
    <property type="match status" value="1"/>
</dbReference>
<dbReference type="InterPro" id="IPR018203">
    <property type="entry name" value="GDP_dissociation_inhibitor"/>
</dbReference>
<dbReference type="PIRSF" id="PIRSF016550">
    <property type="entry name" value="Rab_ger_ger_transf_A_euk"/>
    <property type="match status" value="1"/>
</dbReference>
<name>A0A8R1Y412_ONCVO</name>
<comment type="function">
    <text evidence="5">Substrate-binding subunit (component A) of the Rab geranylgeranyltransferase (GGTase) complex. Binds unprenylated Rab proteins and presents the substrate peptide to the catalytic component B. The component A is thought to be regenerated by transferring its prenylated Rab back to the donor membrane.</text>
</comment>
<evidence type="ECO:0000313" key="7">
    <source>
        <dbReference type="Proteomes" id="UP000024404"/>
    </source>
</evidence>
<sequence length="537" mass="60972">MRSDRRFGILAGVIYRDLEASEPMNDKLPEDFDVVVLGTGLPECIIAAACARSGLSVLQLDRNNYYGDLWASFNLWTIQHWITGDSRDDNEAQISPESFLRDDEKFLPTTCQSFIENIHQQFLLNHVDDVQELDAAVTSHLQDIDPQWRKFSLDLLPKVLLSRGSMVKLLCDSGVAKYCEFKCVDRFLSYSSNKSSNPLEVVPCSRGEIFRSDAISIQDKRKVMRFLQKCIEWRKNPNETDDWKEYAEKPFDAFVESFDIVGHVKSIFTNTLAILHPSAKTKEISLEAVWQFMESVGRFGDSPFLWTLYGSGELPQGFSRLCAVFGGIYCLNRSIDGFIISGGRIVAVITQGQRIKCNHIIANGRYAPQQHISTSLQTRLNRAILISDRSLLPDLEKEHISVLNLSSLKSDIFPYLLEVGYEGCVAPKGKYVTHITAQSDGVASTVLNPIIDPFFNVTKNEEMKPQILWSLYFDLVLPSIISHNLPANMRIVPNVDGHLNYAQIICEVKKIFEELWPDRDFLPPSLTEEDEERDNIE</sequence>
<evidence type="ECO:0000313" key="6">
    <source>
        <dbReference type="EnsemblMetazoa" id="OVOC8218.1"/>
    </source>
</evidence>
<dbReference type="Gene3D" id="3.50.50.60">
    <property type="entry name" value="FAD/NAD(P)-binding domain"/>
    <property type="match status" value="1"/>
</dbReference>
<evidence type="ECO:0000256" key="1">
    <source>
        <dbReference type="ARBA" id="ARBA00004496"/>
    </source>
</evidence>
<dbReference type="SUPFAM" id="SSF54373">
    <property type="entry name" value="FAD-linked reductases, C-terminal domain"/>
    <property type="match status" value="1"/>
</dbReference>
<comment type="subcellular location">
    <subcellularLocation>
        <location evidence="1 5">Cytoplasm</location>
    </subcellularLocation>
</comment>
<evidence type="ECO:0000256" key="4">
    <source>
        <dbReference type="ARBA" id="ARBA00022490"/>
    </source>
</evidence>
<dbReference type="GO" id="GO:0005968">
    <property type="term" value="C:Rab-protein geranylgeranyltransferase complex"/>
    <property type="evidence" value="ECO:0007669"/>
    <property type="project" value="UniProtKB-UniRule"/>
</dbReference>
<reference evidence="6" key="2">
    <citation type="submission" date="2022-06" db="UniProtKB">
        <authorList>
            <consortium name="EnsemblMetazoa"/>
        </authorList>
    </citation>
    <scope>IDENTIFICATION</scope>
</reference>
<dbReference type="Gene3D" id="1.10.405.10">
    <property type="entry name" value="Guanine Nucleotide Dissociation Inhibitor, domain 1"/>
    <property type="match status" value="1"/>
</dbReference>
<evidence type="ECO:0000256" key="2">
    <source>
        <dbReference type="ARBA" id="ARBA00005593"/>
    </source>
</evidence>
<dbReference type="GO" id="GO:0005634">
    <property type="term" value="C:nucleus"/>
    <property type="evidence" value="ECO:0007669"/>
    <property type="project" value="TreeGrafter"/>
</dbReference>
<dbReference type="GO" id="GO:0005092">
    <property type="term" value="F:GDP-dissociation inhibitor activity"/>
    <property type="evidence" value="ECO:0007669"/>
    <property type="project" value="InterPro"/>
</dbReference>
<dbReference type="GO" id="GO:0005096">
    <property type="term" value="F:GTPase activator activity"/>
    <property type="evidence" value="ECO:0007669"/>
    <property type="project" value="UniProtKB-UniRule"/>
</dbReference>
<keyword evidence="4 5" id="KW-0963">Cytoplasm</keyword>
<proteinExistence type="inferred from homology"/>
<keyword evidence="7" id="KW-1185">Reference proteome</keyword>
<dbReference type="GO" id="GO:0016192">
    <property type="term" value="P:vesicle-mediated transport"/>
    <property type="evidence" value="ECO:0007669"/>
    <property type="project" value="TreeGrafter"/>
</dbReference>
<dbReference type="SUPFAM" id="SSF51905">
    <property type="entry name" value="FAD/NAD(P)-binding domain"/>
    <property type="match status" value="1"/>
</dbReference>